<dbReference type="PANTHER" id="PTHR34219">
    <property type="entry name" value="IRON-REGULATED INNER MEMBRANE PROTEIN-RELATED"/>
    <property type="match status" value="1"/>
</dbReference>
<feature type="transmembrane region" description="Helical" evidence="1">
    <location>
        <begin position="195"/>
        <end position="219"/>
    </location>
</feature>
<dbReference type="PATRIC" id="fig|38307.3.peg.681"/>
<sequence length="518" mass="56010">MKIRGDVVRLYRNVHSWVGIMAGLFLFIAFYAGGMTMFELPLGNWASRTATLPAPVPEDRLSELVQKAETADPSMIANHTVVLHPDETSPSSLMWVVSSDRDHGPARTVYAGLAADGTLVTQTRTPSQVGYFLNILHQRIGLPLNREYGRLIMGIVALLYAVALVSGTIVLLPSLVRNLFAVRLTENLRRMWLDFHTLLGVCSLPFHIVMAATAAGFAFHQPIMALEKTLFLPAVSAHPPQKNHSHQGDRPQALLEPLAIVDAFRKQVPGLEPDVLAYSSRGGKLSLHVMVQDAAQISRRPDGGYGEVNPYTGRLISTDFLPNHQKPAFQALTLIYALHFGTYGGWLIRWGYAVLGFGGAFLFYSGNQLWLSSRRRRDRSAGLAEDSFGTRCLSALTTGCMIGCISGVSAVLAAAPFLPEGGHYPAAEALFYVVFFSCIIVAICLGGAKSLRPLLGVAGVLTLLIPLTDMTRSLASGEVTSLAASVDGVALVYGAALIVLALRKNPHRGTEIRIPVTS</sequence>
<dbReference type="RefSeq" id="WP_064273534.1">
    <property type="nucleotide sequence ID" value="NZ_LUTU01000005.1"/>
</dbReference>
<protein>
    <submittedName>
        <fullName evidence="2">Peptidase</fullName>
    </submittedName>
</protein>
<organism evidence="2 3">
    <name type="scientific">Gluconobacter cerinus</name>
    <dbReference type="NCBI Taxonomy" id="38307"/>
    <lineage>
        <taxon>Bacteria</taxon>
        <taxon>Pseudomonadati</taxon>
        <taxon>Pseudomonadota</taxon>
        <taxon>Alphaproteobacteria</taxon>
        <taxon>Acetobacterales</taxon>
        <taxon>Acetobacteraceae</taxon>
        <taxon>Gluconobacter</taxon>
    </lineage>
</organism>
<name>A0A1B6VL66_9PROT</name>
<feature type="transmembrane region" description="Helical" evidence="1">
    <location>
        <begin position="455"/>
        <end position="475"/>
    </location>
</feature>
<gene>
    <name evidence="2" type="ORF">A0123_00662</name>
</gene>
<proteinExistence type="predicted"/>
<reference evidence="2 3" key="1">
    <citation type="submission" date="2016-03" db="EMBL/GenBank/DDBJ databases">
        <title>Draft genome sequence of Gluconobacter cerinus strain CECT 9110.</title>
        <authorList>
            <person name="Sainz F."/>
            <person name="Mas A."/>
            <person name="Torija M.J."/>
        </authorList>
    </citation>
    <scope>NUCLEOTIDE SEQUENCE [LARGE SCALE GENOMIC DNA]</scope>
    <source>
        <strain evidence="2 3">CECT 9110</strain>
    </source>
</reference>
<dbReference type="InterPro" id="IPR005625">
    <property type="entry name" value="PepSY-ass_TM"/>
</dbReference>
<evidence type="ECO:0000313" key="2">
    <source>
        <dbReference type="EMBL" id="OAJ67962.1"/>
    </source>
</evidence>
<evidence type="ECO:0000313" key="3">
    <source>
        <dbReference type="Proteomes" id="UP000077786"/>
    </source>
</evidence>
<feature type="transmembrane region" description="Helical" evidence="1">
    <location>
        <begin position="481"/>
        <end position="502"/>
    </location>
</feature>
<feature type="transmembrane region" description="Helical" evidence="1">
    <location>
        <begin position="352"/>
        <end position="371"/>
    </location>
</feature>
<feature type="transmembrane region" description="Helical" evidence="1">
    <location>
        <begin position="392"/>
        <end position="417"/>
    </location>
</feature>
<dbReference type="OrthoDB" id="6307929at2"/>
<dbReference type="PANTHER" id="PTHR34219:SF9">
    <property type="entry name" value="IRON-REGULATED INNER MEMBRANE PROTEIN"/>
    <property type="match status" value="1"/>
</dbReference>
<keyword evidence="1" id="KW-1133">Transmembrane helix</keyword>
<dbReference type="Pfam" id="PF03929">
    <property type="entry name" value="PepSY_TM"/>
    <property type="match status" value="1"/>
</dbReference>
<dbReference type="AlphaFoldDB" id="A0A1B6VL66"/>
<accession>A0A1B6VL66</accession>
<feature type="transmembrane region" description="Helical" evidence="1">
    <location>
        <begin position="17"/>
        <end position="38"/>
    </location>
</feature>
<feature type="transmembrane region" description="Helical" evidence="1">
    <location>
        <begin position="151"/>
        <end position="175"/>
    </location>
</feature>
<keyword evidence="1" id="KW-0472">Membrane</keyword>
<dbReference type="Proteomes" id="UP000077786">
    <property type="component" value="Unassembled WGS sequence"/>
</dbReference>
<comment type="caution">
    <text evidence="2">The sequence shown here is derived from an EMBL/GenBank/DDBJ whole genome shotgun (WGS) entry which is preliminary data.</text>
</comment>
<dbReference type="EMBL" id="LUTU01000005">
    <property type="protein sequence ID" value="OAJ67962.1"/>
    <property type="molecule type" value="Genomic_DNA"/>
</dbReference>
<keyword evidence="1" id="KW-0812">Transmembrane</keyword>
<evidence type="ECO:0000256" key="1">
    <source>
        <dbReference type="SAM" id="Phobius"/>
    </source>
</evidence>
<feature type="transmembrane region" description="Helical" evidence="1">
    <location>
        <begin position="429"/>
        <end position="448"/>
    </location>
</feature>